<accession>A0ABS9BFG2</accession>
<dbReference type="EMBL" id="JAKEVY010000002">
    <property type="protein sequence ID" value="MCF1714335.1"/>
    <property type="molecule type" value="Genomic_DNA"/>
</dbReference>
<dbReference type="RefSeq" id="WP_234864921.1">
    <property type="nucleotide sequence ID" value="NZ_JAKEVY010000002.1"/>
</dbReference>
<organism evidence="4 5">
    <name type="scientific">Flavihumibacter fluminis</name>
    <dbReference type="NCBI Taxonomy" id="2909236"/>
    <lineage>
        <taxon>Bacteria</taxon>
        <taxon>Pseudomonadati</taxon>
        <taxon>Bacteroidota</taxon>
        <taxon>Chitinophagia</taxon>
        <taxon>Chitinophagales</taxon>
        <taxon>Chitinophagaceae</taxon>
        <taxon>Flavihumibacter</taxon>
    </lineage>
</organism>
<reference evidence="4 5" key="1">
    <citation type="submission" date="2022-01" db="EMBL/GenBank/DDBJ databases">
        <title>Flavihumibacter sp. nov., isolated from sediment of a river.</title>
        <authorList>
            <person name="Liu H."/>
        </authorList>
    </citation>
    <scope>NUCLEOTIDE SEQUENCE [LARGE SCALE GENOMIC DNA]</scope>
    <source>
        <strain evidence="4 5">RY-1</strain>
    </source>
</reference>
<evidence type="ECO:0000259" key="3">
    <source>
        <dbReference type="Pfam" id="PF02397"/>
    </source>
</evidence>
<sequence length="387" mass="44525">MEQTLQLTPIASQQPTYRRYSITREHQAAPVAVLHNREFFFIGKNSRNIDYLVHLFEGGYAAESVPKAIAILQRIDSQSKTIPQVIIVEGNLELAEAANLNAYLKSIEKFRAIPVIMDSAGKMVEAKDKALLMRLFDDVIDTRKADDKLIQRVDFLSKVKKRNCSRSEYKMEQVAEQAKLTPLGFGRRLFDILVSSTALILLSPLMLLIALIIKLESRGPVFYISKRAGRGYRIFNFYKFRTMKLDAESQKDEVKHRNEYNEDNGCVFFKITNDPRATRFGRFLRNTSLDELPQFFNVLMGDMSIVGNRPLPLYEAAMLTTDEWSKRFMAPAGITGLWQIRKKDRHCMSVEERIKLDITYAQKQNFLFDLWIIAHTPPALIQKSNIS</sequence>
<keyword evidence="4" id="KW-0808">Transferase</keyword>
<keyword evidence="2" id="KW-1133">Transmembrane helix</keyword>
<keyword evidence="5" id="KW-1185">Reference proteome</keyword>
<dbReference type="PANTHER" id="PTHR30576:SF0">
    <property type="entry name" value="UNDECAPRENYL-PHOSPHATE N-ACETYLGALACTOSAMINYL 1-PHOSPHATE TRANSFERASE-RELATED"/>
    <property type="match status" value="1"/>
</dbReference>
<proteinExistence type="inferred from homology"/>
<keyword evidence="2" id="KW-0472">Membrane</keyword>
<feature type="transmembrane region" description="Helical" evidence="2">
    <location>
        <begin position="189"/>
        <end position="213"/>
    </location>
</feature>
<dbReference type="PANTHER" id="PTHR30576">
    <property type="entry name" value="COLANIC BIOSYNTHESIS UDP-GLUCOSE LIPID CARRIER TRANSFERASE"/>
    <property type="match status" value="1"/>
</dbReference>
<gene>
    <name evidence="4" type="ORF">L0U88_06810</name>
</gene>
<protein>
    <submittedName>
        <fullName evidence="4">Sugar transferase</fullName>
    </submittedName>
</protein>
<evidence type="ECO:0000313" key="5">
    <source>
        <dbReference type="Proteomes" id="UP001200145"/>
    </source>
</evidence>
<comment type="similarity">
    <text evidence="1">Belongs to the bacterial sugar transferase family.</text>
</comment>
<evidence type="ECO:0000256" key="1">
    <source>
        <dbReference type="ARBA" id="ARBA00006464"/>
    </source>
</evidence>
<feature type="domain" description="Bacterial sugar transferase" evidence="3">
    <location>
        <begin position="187"/>
        <end position="381"/>
    </location>
</feature>
<dbReference type="Proteomes" id="UP001200145">
    <property type="component" value="Unassembled WGS sequence"/>
</dbReference>
<keyword evidence="2" id="KW-0812">Transmembrane</keyword>
<dbReference type="GO" id="GO:0016740">
    <property type="term" value="F:transferase activity"/>
    <property type="evidence" value="ECO:0007669"/>
    <property type="project" value="UniProtKB-KW"/>
</dbReference>
<dbReference type="Pfam" id="PF02397">
    <property type="entry name" value="Bac_transf"/>
    <property type="match status" value="1"/>
</dbReference>
<name>A0ABS9BFG2_9BACT</name>
<evidence type="ECO:0000256" key="2">
    <source>
        <dbReference type="SAM" id="Phobius"/>
    </source>
</evidence>
<comment type="caution">
    <text evidence="4">The sequence shown here is derived from an EMBL/GenBank/DDBJ whole genome shotgun (WGS) entry which is preliminary data.</text>
</comment>
<dbReference type="InterPro" id="IPR003362">
    <property type="entry name" value="Bact_transf"/>
</dbReference>
<evidence type="ECO:0000313" key="4">
    <source>
        <dbReference type="EMBL" id="MCF1714335.1"/>
    </source>
</evidence>